<evidence type="ECO:0000313" key="1">
    <source>
        <dbReference type="EMBL" id="KAL2620844.1"/>
    </source>
</evidence>
<protein>
    <submittedName>
        <fullName evidence="1">Uncharacterized protein</fullName>
    </submittedName>
</protein>
<sequence length="147" mass="15757">MNGALSSSSTYFGLASVDVSRTGTRSSVVASIGLAAHGSGPVPMQSVSQKHEEGRAPNWASRAGWSVNEYGDVRYGAARTRLPFSPDVLTLLNAATEDEKKAGVAGMPSTLQKLTSVFECWTSLDVDLFYTSPVTRIFKIRKMQLPA</sequence>
<organism evidence="1 2">
    <name type="scientific">Riccia fluitans</name>
    <dbReference type="NCBI Taxonomy" id="41844"/>
    <lineage>
        <taxon>Eukaryota</taxon>
        <taxon>Viridiplantae</taxon>
        <taxon>Streptophyta</taxon>
        <taxon>Embryophyta</taxon>
        <taxon>Marchantiophyta</taxon>
        <taxon>Marchantiopsida</taxon>
        <taxon>Marchantiidae</taxon>
        <taxon>Marchantiales</taxon>
        <taxon>Ricciaceae</taxon>
        <taxon>Riccia</taxon>
    </lineage>
</organism>
<comment type="caution">
    <text evidence="1">The sequence shown here is derived from an EMBL/GenBank/DDBJ whole genome shotgun (WGS) entry which is preliminary data.</text>
</comment>
<dbReference type="EMBL" id="JBHFFA010000006">
    <property type="protein sequence ID" value="KAL2620844.1"/>
    <property type="molecule type" value="Genomic_DNA"/>
</dbReference>
<accession>A0ABD1Y362</accession>
<name>A0ABD1Y362_9MARC</name>
<reference evidence="1 2" key="1">
    <citation type="submission" date="2024-09" db="EMBL/GenBank/DDBJ databases">
        <title>Chromosome-scale assembly of Riccia fluitans.</title>
        <authorList>
            <person name="Paukszto L."/>
            <person name="Sawicki J."/>
            <person name="Karawczyk K."/>
            <person name="Piernik-Szablinska J."/>
            <person name="Szczecinska M."/>
            <person name="Mazdziarz M."/>
        </authorList>
    </citation>
    <scope>NUCLEOTIDE SEQUENCE [LARGE SCALE GENOMIC DNA]</scope>
    <source>
        <strain evidence="1">Rf_01</strain>
        <tissue evidence="1">Aerial parts of the thallus</tissue>
    </source>
</reference>
<dbReference type="AlphaFoldDB" id="A0ABD1Y362"/>
<dbReference type="Proteomes" id="UP001605036">
    <property type="component" value="Unassembled WGS sequence"/>
</dbReference>
<evidence type="ECO:0000313" key="2">
    <source>
        <dbReference type="Proteomes" id="UP001605036"/>
    </source>
</evidence>
<proteinExistence type="predicted"/>
<gene>
    <name evidence="1" type="ORF">R1flu_001049</name>
</gene>
<keyword evidence="2" id="KW-1185">Reference proteome</keyword>